<proteinExistence type="predicted"/>
<dbReference type="InterPro" id="IPR036866">
    <property type="entry name" value="RibonucZ/Hydroxyglut_hydro"/>
</dbReference>
<evidence type="ECO:0000313" key="2">
    <source>
        <dbReference type="EMBL" id="PSJ58266.1"/>
    </source>
</evidence>
<reference evidence="2 3" key="1">
    <citation type="submission" date="2018-03" db="EMBL/GenBank/DDBJ databases">
        <title>The draft genome of Mesorhizobium soli JCM 19897.</title>
        <authorList>
            <person name="Li L."/>
            <person name="Liu L."/>
            <person name="Liang L."/>
            <person name="Wang T."/>
            <person name="Zhang X."/>
        </authorList>
    </citation>
    <scope>NUCLEOTIDE SEQUENCE [LARGE SCALE GENOMIC DNA]</scope>
    <source>
        <strain evidence="2 3">JCM 19897</strain>
    </source>
</reference>
<feature type="domain" description="Metallo-beta-lactamase" evidence="1">
    <location>
        <begin position="45"/>
        <end position="243"/>
    </location>
</feature>
<dbReference type="PANTHER" id="PTHR43223:SF2">
    <property type="entry name" value="METALLO-BETA-LACTAMASE DOMAIN-CONTAINING PROTEIN"/>
    <property type="match status" value="1"/>
</dbReference>
<dbReference type="Gene3D" id="3.60.15.10">
    <property type="entry name" value="Ribonuclease Z/Hydroxyacylglutathione hydrolase-like"/>
    <property type="match status" value="1"/>
</dbReference>
<dbReference type="InterPro" id="IPR001279">
    <property type="entry name" value="Metallo-B-lactamas"/>
</dbReference>
<protein>
    <submittedName>
        <fullName evidence="2">MBL fold metallo-hydrolase</fullName>
    </submittedName>
</protein>
<dbReference type="Pfam" id="PF14863">
    <property type="entry name" value="Alkyl_sulf_dimr"/>
    <property type="match status" value="1"/>
</dbReference>
<keyword evidence="3" id="KW-1185">Reference proteome</keyword>
<organism evidence="2 3">
    <name type="scientific">Pseudaminobacter soli</name>
    <name type="common">ex Li et al. 2025</name>
    <dbReference type="NCBI Taxonomy" id="1295366"/>
    <lineage>
        <taxon>Bacteria</taxon>
        <taxon>Pseudomonadati</taxon>
        <taxon>Pseudomonadota</taxon>
        <taxon>Alphaproteobacteria</taxon>
        <taxon>Hyphomicrobiales</taxon>
        <taxon>Phyllobacteriaceae</taxon>
        <taxon>Pseudaminobacter</taxon>
    </lineage>
</organism>
<gene>
    <name evidence="2" type="ORF">C7I85_20655</name>
</gene>
<dbReference type="AlphaFoldDB" id="A0A2P7S714"/>
<comment type="caution">
    <text evidence="2">The sequence shown here is derived from an EMBL/GenBank/DDBJ whole genome shotgun (WGS) entry which is preliminary data.</text>
</comment>
<dbReference type="Pfam" id="PF00753">
    <property type="entry name" value="Lactamase_B"/>
    <property type="match status" value="1"/>
</dbReference>
<dbReference type="GO" id="GO:0046983">
    <property type="term" value="F:protein dimerization activity"/>
    <property type="evidence" value="ECO:0007669"/>
    <property type="project" value="InterPro"/>
</dbReference>
<keyword evidence="2" id="KW-0378">Hydrolase</keyword>
<accession>A0A2P7S714</accession>
<evidence type="ECO:0000313" key="3">
    <source>
        <dbReference type="Proteomes" id="UP000240653"/>
    </source>
</evidence>
<dbReference type="RefSeq" id="WP_106725900.1">
    <property type="nucleotide sequence ID" value="NZ_PXYL01000011.1"/>
</dbReference>
<name>A0A2P7S714_9HYPH</name>
<dbReference type="InterPro" id="IPR038536">
    <property type="entry name" value="Alkyl/aryl-sulf_dimr_sf"/>
</dbReference>
<dbReference type="EMBL" id="PXYL01000011">
    <property type="protein sequence ID" value="PSJ58266.1"/>
    <property type="molecule type" value="Genomic_DNA"/>
</dbReference>
<dbReference type="SMART" id="SM00849">
    <property type="entry name" value="Lactamase_B"/>
    <property type="match status" value="1"/>
</dbReference>
<dbReference type="SUPFAM" id="SSF56281">
    <property type="entry name" value="Metallo-hydrolase/oxidoreductase"/>
    <property type="match status" value="1"/>
</dbReference>
<dbReference type="PANTHER" id="PTHR43223">
    <property type="entry name" value="ALKYL/ARYL-SULFATASE"/>
    <property type="match status" value="1"/>
</dbReference>
<dbReference type="Proteomes" id="UP000240653">
    <property type="component" value="Unassembled WGS sequence"/>
</dbReference>
<evidence type="ECO:0000259" key="1">
    <source>
        <dbReference type="SMART" id="SM00849"/>
    </source>
</evidence>
<dbReference type="InterPro" id="IPR052195">
    <property type="entry name" value="Bact_Alkyl/Aryl-Sulfatase"/>
</dbReference>
<dbReference type="Gene3D" id="1.25.40.880">
    <property type="entry name" value="Alkyl sulfatase, dimerisation domain"/>
    <property type="match status" value="1"/>
</dbReference>
<sequence>MRQDPLFERLWDGSAQMEEWTAAVSHGAITHVAENIITVHTTYFCGSVTAIRTSEGLVLIDTAKPETARPTLDVVRSWDNSPIHTVIFTHGHVDHTSGITVIDEEADARGVARPRIIAHRNVKRRMDRYEASHGFNSIVQGQQFNMPGYIYPIGQRRPDEVYDDTLSLSIGGERIDLFHGRGETDDATFVWLPERRVLASGDFVIWVFPNAGNPRKVQRYAAEWAVALRQMEQLKPAILIPGHGPVVFGEERALQMLRDGAEALEHLVRETLALMNKGAALDDVLQSVKVPPEILAKPYLLPKYDDPEFLVRSIYHFYAGWFDGNPAHLKPASATDLALEVAGLAGGARKLAERAAALSEAGQSRLAVQIIELASAAAPDDKSIQATRAAVLRTCIDGESSLMGKAFLAVYEREARQRAKG</sequence>
<dbReference type="InterPro" id="IPR029228">
    <property type="entry name" value="Alkyl_sulf_dimr"/>
</dbReference>
<dbReference type="OrthoDB" id="9815874at2"/>
<dbReference type="GO" id="GO:0016787">
    <property type="term" value="F:hydrolase activity"/>
    <property type="evidence" value="ECO:0007669"/>
    <property type="project" value="UniProtKB-KW"/>
</dbReference>